<dbReference type="Gene3D" id="3.40.50.10190">
    <property type="entry name" value="BRCT domain"/>
    <property type="match status" value="1"/>
</dbReference>
<dbReference type="InterPro" id="IPR053036">
    <property type="entry name" value="CellCycle_DNARepair_Reg"/>
</dbReference>
<feature type="region of interest" description="Disordered" evidence="1">
    <location>
        <begin position="144"/>
        <end position="190"/>
    </location>
</feature>
<accession>A0A183UHR8</accession>
<dbReference type="EMBL" id="UYWY01019811">
    <property type="protein sequence ID" value="VDM39359.1"/>
    <property type="molecule type" value="Genomic_DNA"/>
</dbReference>
<proteinExistence type="predicted"/>
<dbReference type="SMART" id="SM00292">
    <property type="entry name" value="BRCT"/>
    <property type="match status" value="2"/>
</dbReference>
<dbReference type="AlphaFoldDB" id="A0A183UHR8"/>
<gene>
    <name evidence="3" type="ORF">TCNE_LOCUS8038</name>
</gene>
<dbReference type="PANTHER" id="PTHR47667">
    <property type="entry name" value="REGULATOR OF TY1 TRANSPOSITION PROTEIN 107"/>
    <property type="match status" value="1"/>
</dbReference>
<sequence length="532" mass="59789">MDDFFKNSALEKGPETNHLSQSAIPCSARLLVEPLQTSTLQNSPAEKETGNRFHLDDVYRSLVEQAAKPRRDVLISPGSPKPTNVYDFVASPGGSPIGGKNRNEPDRPNFSNLKRATRKKKRPSRRTLLVRLSLEAKKMVEDCGELQSAKVKRRSGCSNVDQSQRTRKRKREKKRRHTNGTRRTANATERACREKLDEDVACKDTHCDDAQQENSSIKAPRRCSRLTRERRLTVNSSDSFPPEGLLSPEPKWSCEECDNDEMPPVSLKKRLKSEPDNEARLQSSASHERRKKIREGREEEKLLRHGSCTAKTLNKRELVAEQCVAADAGNLKPSKTNRAAIFFLSGFSTNELSAMEKELKEVGASVTKDILQATHVIGCKVRITTNLLCALGRRLPIVSRNWIRYCLVQGKAECNYLLEDKEGETKAGINLKALYKRRERPPLFKNYTICATEHVTPDVKSVELVARCAGADFRERFPPGCRFAYLVTCARDRQTELFDEAISRSIATITANTFFSAICADDVNPVGVSLII</sequence>
<feature type="domain" description="BRCT" evidence="2">
    <location>
        <begin position="332"/>
        <end position="411"/>
    </location>
</feature>
<reference evidence="5" key="1">
    <citation type="submission" date="2016-06" db="UniProtKB">
        <authorList>
            <consortium name="WormBaseParasite"/>
        </authorList>
    </citation>
    <scope>IDENTIFICATION</scope>
</reference>
<dbReference type="Pfam" id="PF16770">
    <property type="entry name" value="RTT107_BRCT_5"/>
    <property type="match status" value="1"/>
</dbReference>
<feature type="compositionally biased region" description="Basic residues" evidence="1">
    <location>
        <begin position="115"/>
        <end position="124"/>
    </location>
</feature>
<keyword evidence="4" id="KW-1185">Reference proteome</keyword>
<feature type="compositionally biased region" description="Basic residues" evidence="1">
    <location>
        <begin position="165"/>
        <end position="180"/>
    </location>
</feature>
<dbReference type="InterPro" id="IPR001357">
    <property type="entry name" value="BRCT_dom"/>
</dbReference>
<evidence type="ECO:0000313" key="5">
    <source>
        <dbReference type="WBParaSite" id="TCNE_0000803801-mRNA-1"/>
    </source>
</evidence>
<feature type="region of interest" description="Disordered" evidence="1">
    <location>
        <begin position="71"/>
        <end position="124"/>
    </location>
</feature>
<feature type="region of interest" description="Disordered" evidence="1">
    <location>
        <begin position="1"/>
        <end position="21"/>
    </location>
</feature>
<dbReference type="CDD" id="cd17744">
    <property type="entry name" value="BRCT_MDC1_rpt1"/>
    <property type="match status" value="1"/>
</dbReference>
<reference evidence="3 4" key="2">
    <citation type="submission" date="2018-11" db="EMBL/GenBank/DDBJ databases">
        <authorList>
            <consortium name="Pathogen Informatics"/>
        </authorList>
    </citation>
    <scope>NUCLEOTIDE SEQUENCE [LARGE SCALE GENOMIC DNA]</scope>
</reference>
<feature type="region of interest" description="Disordered" evidence="1">
    <location>
        <begin position="234"/>
        <end position="298"/>
    </location>
</feature>
<organism evidence="4 5">
    <name type="scientific">Toxocara canis</name>
    <name type="common">Canine roundworm</name>
    <dbReference type="NCBI Taxonomy" id="6265"/>
    <lineage>
        <taxon>Eukaryota</taxon>
        <taxon>Metazoa</taxon>
        <taxon>Ecdysozoa</taxon>
        <taxon>Nematoda</taxon>
        <taxon>Chromadorea</taxon>
        <taxon>Rhabditida</taxon>
        <taxon>Spirurina</taxon>
        <taxon>Ascaridomorpha</taxon>
        <taxon>Ascaridoidea</taxon>
        <taxon>Toxocaridae</taxon>
        <taxon>Toxocara</taxon>
    </lineage>
</organism>
<dbReference type="SUPFAM" id="SSF52113">
    <property type="entry name" value="BRCT domain"/>
    <property type="match status" value="1"/>
</dbReference>
<name>A0A183UHR8_TOXCA</name>
<dbReference type="Proteomes" id="UP000050794">
    <property type="component" value="Unassembled WGS sequence"/>
</dbReference>
<evidence type="ECO:0000313" key="4">
    <source>
        <dbReference type="Proteomes" id="UP000050794"/>
    </source>
</evidence>
<dbReference type="PROSITE" id="PS50172">
    <property type="entry name" value="BRCT"/>
    <property type="match status" value="1"/>
</dbReference>
<dbReference type="PANTHER" id="PTHR47667:SF1">
    <property type="entry name" value="REGULATOR OF TY1 TRANSPOSITION PROTEIN 107"/>
    <property type="match status" value="1"/>
</dbReference>
<protein>
    <submittedName>
        <fullName evidence="5">BRCT domain-containing protein</fullName>
    </submittedName>
</protein>
<dbReference type="InterPro" id="IPR036420">
    <property type="entry name" value="BRCT_dom_sf"/>
</dbReference>
<evidence type="ECO:0000256" key="1">
    <source>
        <dbReference type="SAM" id="MobiDB-lite"/>
    </source>
</evidence>
<dbReference type="WBParaSite" id="TCNE_0000803801-mRNA-1">
    <property type="protein sequence ID" value="TCNE_0000803801-mRNA-1"/>
    <property type="gene ID" value="TCNE_0000803801"/>
</dbReference>
<evidence type="ECO:0000259" key="2">
    <source>
        <dbReference type="PROSITE" id="PS50172"/>
    </source>
</evidence>
<evidence type="ECO:0000313" key="3">
    <source>
        <dbReference type="EMBL" id="VDM39359.1"/>
    </source>
</evidence>